<dbReference type="SUPFAM" id="SSF53383">
    <property type="entry name" value="PLP-dependent transferases"/>
    <property type="match status" value="1"/>
</dbReference>
<gene>
    <name evidence="4" type="ORF">IEN85_20140</name>
</gene>
<dbReference type="Gene3D" id="3.90.1150.10">
    <property type="entry name" value="Aspartate Aminotransferase, domain 1"/>
    <property type="match status" value="1"/>
</dbReference>
<dbReference type="InterPro" id="IPR051750">
    <property type="entry name" value="Trans-sulfuration_enzymes"/>
</dbReference>
<sequence>MSAGQHIPLGQAIPDSLHAVSVSIPTMADVIGYEEKRPATIQKLKAGYPRFVLHTCLREIEAHWKRLFDTPEHSIWLTSSESMAKRLQNHLAPAPSKLVKHRGVSGLRIPTDADLDQKAKSYLQHVGGFLSGRQAEDYLVAEGLRDAAEPEPLFAGEDAAAAILETLSPLLGTETSSIVLSNTGMNAFFAAFEAVRSIQSPRGRSSWIKIGWLYTDTMHILDKLSGHDAANVELLDIFDLDQLEQALLERGDRIAGIVTEAPTNPLIQTMDLERIRKLATQHGVYLLVDPTVASPANVNVEPYSDIIINSLTKYAGNEGDVMLGAVAVTDQCPDKDAILDFIKNDVEPPYARDLARIAYQLPAYAELVGTVNQNTAEVVAFLKSHPKVKAVHWAKEKRSRSNFQKIARHPDAIGGLISFEVKADFGAFYDATPLPKGPSFGMKSTLLCPYIFLAHYSLVNTEEGLKTLEKAGITPELMRLAVGDEPVSEIISALKQGLDS</sequence>
<protein>
    <submittedName>
        <fullName evidence="4">PLP-dependent transferase</fullName>
    </submittedName>
</protein>
<dbReference type="Proteomes" id="UP000622317">
    <property type="component" value="Unassembled WGS sequence"/>
</dbReference>
<keyword evidence="4" id="KW-0808">Transferase</keyword>
<evidence type="ECO:0000313" key="4">
    <source>
        <dbReference type="EMBL" id="MBD5781822.1"/>
    </source>
</evidence>
<keyword evidence="5" id="KW-1185">Reference proteome</keyword>
<organism evidence="4 5">
    <name type="scientific">Pelagicoccus enzymogenes</name>
    <dbReference type="NCBI Taxonomy" id="2773457"/>
    <lineage>
        <taxon>Bacteria</taxon>
        <taxon>Pseudomonadati</taxon>
        <taxon>Verrucomicrobiota</taxon>
        <taxon>Opitutia</taxon>
        <taxon>Puniceicoccales</taxon>
        <taxon>Pelagicoccaceae</taxon>
        <taxon>Pelagicoccus</taxon>
    </lineage>
</organism>
<dbReference type="PANTHER" id="PTHR42699:SF1">
    <property type="entry name" value="CYSTATHIONINE GAMMA-SYNTHASE-RELATED"/>
    <property type="match status" value="1"/>
</dbReference>
<name>A0A927FBA3_9BACT</name>
<dbReference type="GO" id="GO:0019346">
    <property type="term" value="P:transsulfuration"/>
    <property type="evidence" value="ECO:0007669"/>
    <property type="project" value="InterPro"/>
</dbReference>
<evidence type="ECO:0000256" key="3">
    <source>
        <dbReference type="RuleBase" id="RU362118"/>
    </source>
</evidence>
<keyword evidence="2 3" id="KW-0663">Pyridoxal phosphate</keyword>
<dbReference type="InterPro" id="IPR015421">
    <property type="entry name" value="PyrdxlP-dep_Trfase_major"/>
</dbReference>
<proteinExistence type="inferred from homology"/>
<evidence type="ECO:0000313" key="5">
    <source>
        <dbReference type="Proteomes" id="UP000622317"/>
    </source>
</evidence>
<comment type="cofactor">
    <cofactor evidence="1 3">
        <name>pyridoxal 5'-phosphate</name>
        <dbReference type="ChEBI" id="CHEBI:597326"/>
    </cofactor>
</comment>
<dbReference type="InterPro" id="IPR000277">
    <property type="entry name" value="Cys/Met-Metab_PyrdxlP-dep_enz"/>
</dbReference>
<comment type="caution">
    <text evidence="4">The sequence shown here is derived from an EMBL/GenBank/DDBJ whole genome shotgun (WGS) entry which is preliminary data.</text>
</comment>
<reference evidence="4" key="1">
    <citation type="submission" date="2020-09" db="EMBL/GenBank/DDBJ databases">
        <title>Pelagicoccus enzymogenes sp. nov. with an EPS production, isolated from marine sediment.</title>
        <authorList>
            <person name="Feng X."/>
        </authorList>
    </citation>
    <scope>NUCLEOTIDE SEQUENCE</scope>
    <source>
        <strain evidence="4">NFK12</strain>
    </source>
</reference>
<dbReference type="GO" id="GO:0030170">
    <property type="term" value="F:pyridoxal phosphate binding"/>
    <property type="evidence" value="ECO:0007669"/>
    <property type="project" value="InterPro"/>
</dbReference>
<dbReference type="Gene3D" id="3.40.640.10">
    <property type="entry name" value="Type I PLP-dependent aspartate aminotransferase-like (Major domain)"/>
    <property type="match status" value="1"/>
</dbReference>
<dbReference type="Pfam" id="PF01053">
    <property type="entry name" value="Cys_Met_Meta_PP"/>
    <property type="match status" value="1"/>
</dbReference>
<dbReference type="InterPro" id="IPR015424">
    <property type="entry name" value="PyrdxlP-dep_Trfase"/>
</dbReference>
<accession>A0A927FBA3</accession>
<evidence type="ECO:0000256" key="2">
    <source>
        <dbReference type="ARBA" id="ARBA00022898"/>
    </source>
</evidence>
<comment type="similarity">
    <text evidence="3">Belongs to the trans-sulfuration enzymes family.</text>
</comment>
<dbReference type="InterPro" id="IPR015422">
    <property type="entry name" value="PyrdxlP-dep_Trfase_small"/>
</dbReference>
<dbReference type="EMBL" id="JACYFG010000051">
    <property type="protein sequence ID" value="MBD5781822.1"/>
    <property type="molecule type" value="Genomic_DNA"/>
</dbReference>
<dbReference type="GO" id="GO:0003962">
    <property type="term" value="F:cystathionine gamma-synthase activity"/>
    <property type="evidence" value="ECO:0007669"/>
    <property type="project" value="TreeGrafter"/>
</dbReference>
<dbReference type="PANTHER" id="PTHR42699">
    <property type="match status" value="1"/>
</dbReference>
<evidence type="ECO:0000256" key="1">
    <source>
        <dbReference type="ARBA" id="ARBA00001933"/>
    </source>
</evidence>
<dbReference type="AlphaFoldDB" id="A0A927FBA3"/>
<dbReference type="RefSeq" id="WP_191618901.1">
    <property type="nucleotide sequence ID" value="NZ_JACYFG010000051.1"/>
</dbReference>